<sequence>MGTLTYQNIGTPAPVSRMGGSKQYILIAPYDDFQTLQAPNAAATNVADRYKITTAHVMKAGKGFIKMYVTPDTGKYMNEAIGGRDRKSFMGKGEFYHPGEGDEIIAFQNQAIHDRFIILFPLPGSTELIQIGSEEFQALITPAYDTTNNSGDGRGTLFSFECFMPAIIKYTAATVPMLGAGA</sequence>
<dbReference type="EMBL" id="WELI01000009">
    <property type="protein sequence ID" value="KAB7728138.1"/>
    <property type="molecule type" value="Genomic_DNA"/>
</dbReference>
<dbReference type="Proteomes" id="UP000488299">
    <property type="component" value="Unassembled WGS sequence"/>
</dbReference>
<keyword evidence="2" id="KW-1185">Reference proteome</keyword>
<protein>
    <submittedName>
        <fullName evidence="1">Uncharacterized protein</fullName>
    </submittedName>
</protein>
<dbReference type="RefSeq" id="WP_152126084.1">
    <property type="nucleotide sequence ID" value="NZ_WELI01000009.1"/>
</dbReference>
<accession>A0A7J5TVF7</accession>
<comment type="caution">
    <text evidence="1">The sequence shown here is derived from an EMBL/GenBank/DDBJ whole genome shotgun (WGS) entry which is preliminary data.</text>
</comment>
<organism evidence="1 2">
    <name type="scientific">Rudanella paleaurantiibacter</name>
    <dbReference type="NCBI Taxonomy" id="2614655"/>
    <lineage>
        <taxon>Bacteria</taxon>
        <taxon>Pseudomonadati</taxon>
        <taxon>Bacteroidota</taxon>
        <taxon>Cytophagia</taxon>
        <taxon>Cytophagales</taxon>
        <taxon>Cytophagaceae</taxon>
        <taxon>Rudanella</taxon>
    </lineage>
</organism>
<name>A0A7J5TVF7_9BACT</name>
<reference evidence="1 2" key="1">
    <citation type="submission" date="2019-10" db="EMBL/GenBank/DDBJ databases">
        <title>Rudanella paleaurantiibacter sp. nov., isolated from sludge.</title>
        <authorList>
            <person name="Xu S.Q."/>
        </authorList>
    </citation>
    <scope>NUCLEOTIDE SEQUENCE [LARGE SCALE GENOMIC DNA]</scope>
    <source>
        <strain evidence="1 2">HX-22-17</strain>
    </source>
</reference>
<dbReference type="AlphaFoldDB" id="A0A7J5TVF7"/>
<proteinExistence type="predicted"/>
<evidence type="ECO:0000313" key="1">
    <source>
        <dbReference type="EMBL" id="KAB7728138.1"/>
    </source>
</evidence>
<gene>
    <name evidence="1" type="ORF">F5984_20550</name>
</gene>
<evidence type="ECO:0000313" key="2">
    <source>
        <dbReference type="Proteomes" id="UP000488299"/>
    </source>
</evidence>